<feature type="compositionally biased region" description="Polar residues" evidence="1">
    <location>
        <begin position="182"/>
        <end position="191"/>
    </location>
</feature>
<feature type="region of interest" description="Disordered" evidence="1">
    <location>
        <begin position="162"/>
        <end position="191"/>
    </location>
</feature>
<keyword evidence="3" id="KW-1185">Reference proteome</keyword>
<sequence>MVTNTQLAPEVNLTIDPAIRKPTPYQLQQIVYQNLVQHKQAFTGVCWQSSVAITDRMGKTLNLITNISLAMNEGDHLKEAKWGCNLEIEAFHKSPTKEAYNVEMEQKILEFFKLREGSEDRGNEDRRREDQHHIYTEYKKAREDTFKFVQDNLALALNFKPDGSTEKELDTGATADLAMPSSRASGSPSVP</sequence>
<evidence type="ECO:0000313" key="2">
    <source>
        <dbReference type="EMBL" id="KAH7251036.1"/>
    </source>
</evidence>
<protein>
    <submittedName>
        <fullName evidence="2">Uncharacterized protein</fullName>
    </submittedName>
</protein>
<evidence type="ECO:0000256" key="1">
    <source>
        <dbReference type="SAM" id="MobiDB-lite"/>
    </source>
</evidence>
<gene>
    <name evidence="2" type="ORF">BKA59DRAFT_523967</name>
</gene>
<dbReference type="OrthoDB" id="5104835at2759"/>
<dbReference type="EMBL" id="JAGPXF010000003">
    <property type="protein sequence ID" value="KAH7251036.1"/>
    <property type="molecule type" value="Genomic_DNA"/>
</dbReference>
<dbReference type="AlphaFoldDB" id="A0A8K0S3K0"/>
<comment type="caution">
    <text evidence="2">The sequence shown here is derived from an EMBL/GenBank/DDBJ whole genome shotgun (WGS) entry which is preliminary data.</text>
</comment>
<proteinExistence type="predicted"/>
<reference evidence="2" key="1">
    <citation type="journal article" date="2021" name="Nat. Commun.">
        <title>Genetic determinants of endophytism in the Arabidopsis root mycobiome.</title>
        <authorList>
            <person name="Mesny F."/>
            <person name="Miyauchi S."/>
            <person name="Thiergart T."/>
            <person name="Pickel B."/>
            <person name="Atanasova L."/>
            <person name="Karlsson M."/>
            <person name="Huettel B."/>
            <person name="Barry K.W."/>
            <person name="Haridas S."/>
            <person name="Chen C."/>
            <person name="Bauer D."/>
            <person name="Andreopoulos W."/>
            <person name="Pangilinan J."/>
            <person name="LaButti K."/>
            <person name="Riley R."/>
            <person name="Lipzen A."/>
            <person name="Clum A."/>
            <person name="Drula E."/>
            <person name="Henrissat B."/>
            <person name="Kohler A."/>
            <person name="Grigoriev I.V."/>
            <person name="Martin F.M."/>
            <person name="Hacquard S."/>
        </authorList>
    </citation>
    <scope>NUCLEOTIDE SEQUENCE</scope>
    <source>
        <strain evidence="2">MPI-SDFR-AT-0068</strain>
    </source>
</reference>
<name>A0A8K0S3K0_9HYPO</name>
<accession>A0A8K0S3K0</accession>
<dbReference type="Proteomes" id="UP000813427">
    <property type="component" value="Unassembled WGS sequence"/>
</dbReference>
<organism evidence="2 3">
    <name type="scientific">Fusarium tricinctum</name>
    <dbReference type="NCBI Taxonomy" id="61284"/>
    <lineage>
        <taxon>Eukaryota</taxon>
        <taxon>Fungi</taxon>
        <taxon>Dikarya</taxon>
        <taxon>Ascomycota</taxon>
        <taxon>Pezizomycotina</taxon>
        <taxon>Sordariomycetes</taxon>
        <taxon>Hypocreomycetidae</taxon>
        <taxon>Hypocreales</taxon>
        <taxon>Nectriaceae</taxon>
        <taxon>Fusarium</taxon>
        <taxon>Fusarium tricinctum species complex</taxon>
    </lineage>
</organism>
<evidence type="ECO:0000313" key="3">
    <source>
        <dbReference type="Proteomes" id="UP000813427"/>
    </source>
</evidence>